<proteinExistence type="predicted"/>
<organism evidence="2 3">
    <name type="scientific">Calycina marina</name>
    <dbReference type="NCBI Taxonomy" id="1763456"/>
    <lineage>
        <taxon>Eukaryota</taxon>
        <taxon>Fungi</taxon>
        <taxon>Dikarya</taxon>
        <taxon>Ascomycota</taxon>
        <taxon>Pezizomycotina</taxon>
        <taxon>Leotiomycetes</taxon>
        <taxon>Helotiales</taxon>
        <taxon>Pezizellaceae</taxon>
        <taxon>Calycina</taxon>
    </lineage>
</organism>
<gene>
    <name evidence="2" type="ORF">BJ878DRAFT_500683</name>
</gene>
<name>A0A9P7Z5A4_9HELO</name>
<dbReference type="Proteomes" id="UP000887226">
    <property type="component" value="Unassembled WGS sequence"/>
</dbReference>
<sequence>MLPTILILSLFTTAFALRTTFTPSKLSARTIQAWPIKNFACPAGSPAGCVYSFNLVFMPTNSSSPSPFPEPSIDTFCNGTNIQTAPHACTDVSVSTNLVNGAQSSTLVVTHMWHPTLSDGSMATTWVVGNFTYEIPDASGSYDPPVEFEVPRTEWFAVA</sequence>
<comment type="caution">
    <text evidence="2">The sequence shown here is derived from an EMBL/GenBank/DDBJ whole genome shotgun (WGS) entry which is preliminary data.</text>
</comment>
<evidence type="ECO:0000256" key="1">
    <source>
        <dbReference type="SAM" id="SignalP"/>
    </source>
</evidence>
<accession>A0A9P7Z5A4</accession>
<evidence type="ECO:0000313" key="3">
    <source>
        <dbReference type="Proteomes" id="UP000887226"/>
    </source>
</evidence>
<feature type="signal peptide" evidence="1">
    <location>
        <begin position="1"/>
        <end position="16"/>
    </location>
</feature>
<keyword evidence="3" id="KW-1185">Reference proteome</keyword>
<keyword evidence="1" id="KW-0732">Signal</keyword>
<protein>
    <submittedName>
        <fullName evidence="2">Uncharacterized protein</fullName>
    </submittedName>
</protein>
<feature type="chain" id="PRO_5040315434" evidence="1">
    <location>
        <begin position="17"/>
        <end position="159"/>
    </location>
</feature>
<dbReference type="AlphaFoldDB" id="A0A9P7Z5A4"/>
<evidence type="ECO:0000313" key="2">
    <source>
        <dbReference type="EMBL" id="KAG9245617.1"/>
    </source>
</evidence>
<dbReference type="EMBL" id="MU253838">
    <property type="protein sequence ID" value="KAG9245617.1"/>
    <property type="molecule type" value="Genomic_DNA"/>
</dbReference>
<dbReference type="OrthoDB" id="3490397at2759"/>
<reference evidence="2" key="1">
    <citation type="journal article" date="2021" name="IMA Fungus">
        <title>Genomic characterization of three marine fungi, including Emericellopsis atlantica sp. nov. with signatures of a generalist lifestyle and marine biomass degradation.</title>
        <authorList>
            <person name="Hagestad O.C."/>
            <person name="Hou L."/>
            <person name="Andersen J.H."/>
            <person name="Hansen E.H."/>
            <person name="Altermark B."/>
            <person name="Li C."/>
            <person name="Kuhnert E."/>
            <person name="Cox R.J."/>
            <person name="Crous P.W."/>
            <person name="Spatafora J.W."/>
            <person name="Lail K."/>
            <person name="Amirebrahimi M."/>
            <person name="Lipzen A."/>
            <person name="Pangilinan J."/>
            <person name="Andreopoulos W."/>
            <person name="Hayes R.D."/>
            <person name="Ng V."/>
            <person name="Grigoriev I.V."/>
            <person name="Jackson S.A."/>
            <person name="Sutton T.D.S."/>
            <person name="Dobson A.D.W."/>
            <person name="Rama T."/>
        </authorList>
    </citation>
    <scope>NUCLEOTIDE SEQUENCE</scope>
    <source>
        <strain evidence="2">TRa3180A</strain>
    </source>
</reference>